<comment type="function">
    <text evidence="1">Involved in the modulation of the specificity of the ClpAP-mediated ATP-dependent protein degradation.</text>
</comment>
<gene>
    <name evidence="1 3" type="primary">clpS</name>
    <name evidence="4" type="ORF">HMPREF0860_2230</name>
    <name evidence="3" type="ORF">HMPREF1325_2032</name>
</gene>
<evidence type="ECO:0000313" key="6">
    <source>
        <dbReference type="Proteomes" id="UP000016646"/>
    </source>
</evidence>
<evidence type="ECO:0000313" key="3">
    <source>
        <dbReference type="EMBL" id="ERF60775.1"/>
    </source>
</evidence>
<comment type="similarity">
    <text evidence="1">Belongs to the ClpS family.</text>
</comment>
<evidence type="ECO:0000313" key="5">
    <source>
        <dbReference type="Proteomes" id="UP000016412"/>
    </source>
</evidence>
<dbReference type="HAMAP" id="MF_00302">
    <property type="entry name" value="ClpS"/>
    <property type="match status" value="1"/>
</dbReference>
<dbReference type="InterPro" id="IPR003769">
    <property type="entry name" value="ClpS_core"/>
</dbReference>
<evidence type="ECO:0000259" key="2">
    <source>
        <dbReference type="Pfam" id="PF02617"/>
    </source>
</evidence>
<keyword evidence="3" id="KW-0645">Protease</keyword>
<proteinExistence type="inferred from homology"/>
<comment type="subunit">
    <text evidence="1">Binds to the N-terminal domain of the chaperone ClpA.</text>
</comment>
<name>U2L271_TRESO</name>
<dbReference type="GO" id="GO:0008233">
    <property type="term" value="F:peptidase activity"/>
    <property type="evidence" value="ECO:0007669"/>
    <property type="project" value="UniProtKB-KW"/>
</dbReference>
<dbReference type="Gene3D" id="3.30.1390.10">
    <property type="match status" value="1"/>
</dbReference>
<dbReference type="GO" id="GO:0006508">
    <property type="term" value="P:proteolysis"/>
    <property type="evidence" value="ECO:0007669"/>
    <property type="project" value="UniProtKB-UniRule"/>
</dbReference>
<sequence>MADSDTFGNGEFSIEAVDAVDYDIPPNGRVVFFNDDYTTKDFVVDVLMSVFHKSEHDACIIMESVHKTGSGIVGVYAFDIAATRASITVHRAREEGFPLKVEVQEV</sequence>
<dbReference type="Proteomes" id="UP000016412">
    <property type="component" value="Unassembled WGS sequence"/>
</dbReference>
<accession>U2L271</accession>
<dbReference type="PATRIC" id="fig|1125725.3.peg.1287"/>
<organism evidence="3 5">
    <name type="scientific">Treponema socranskii subsp. socranskii VPI DR56BR1116 = ATCC 35536</name>
    <dbReference type="NCBI Taxonomy" id="1125725"/>
    <lineage>
        <taxon>Bacteria</taxon>
        <taxon>Pseudomonadati</taxon>
        <taxon>Spirochaetota</taxon>
        <taxon>Spirochaetia</taxon>
        <taxon>Spirochaetales</taxon>
        <taxon>Treponemataceae</taxon>
        <taxon>Treponema</taxon>
    </lineage>
</organism>
<keyword evidence="6" id="KW-1185">Reference proteome</keyword>
<evidence type="ECO:0000313" key="4">
    <source>
        <dbReference type="EMBL" id="ERK04837.1"/>
    </source>
</evidence>
<dbReference type="AlphaFoldDB" id="U2L271"/>
<dbReference type="InterPro" id="IPR014719">
    <property type="entry name" value="Ribosomal_bL12_C/ClpS-like"/>
</dbReference>
<dbReference type="OrthoDB" id="9796121at2"/>
<evidence type="ECO:0000256" key="1">
    <source>
        <dbReference type="HAMAP-Rule" id="MF_00302"/>
    </source>
</evidence>
<dbReference type="eggNOG" id="COG2127">
    <property type="taxonomic scope" value="Bacteria"/>
</dbReference>
<dbReference type="STRING" id="1125725.HMPREF1325_2032"/>
<keyword evidence="3" id="KW-0378">Hydrolase</keyword>
<dbReference type="RefSeq" id="WP_021330363.1">
    <property type="nucleotide sequence ID" value="NZ_AUZJ01000034.1"/>
</dbReference>
<feature type="domain" description="Adaptor protein ClpS core" evidence="2">
    <location>
        <begin position="25"/>
        <end position="102"/>
    </location>
</feature>
<reference evidence="5 6" key="1">
    <citation type="submission" date="2013-08" db="EMBL/GenBank/DDBJ databases">
        <authorList>
            <person name="Durkin A.S."/>
            <person name="Haft D.R."/>
            <person name="McCorrison J."/>
            <person name="Torralba M."/>
            <person name="Gillis M."/>
            <person name="Haft D.H."/>
            <person name="Methe B."/>
            <person name="Sutton G."/>
            <person name="Nelson K.E."/>
        </authorList>
    </citation>
    <scope>NUCLEOTIDE SEQUENCE [LARGE SCALE GENOMIC DNA]</scope>
    <source>
        <strain evidence="4 6">ATCC 35536</strain>
        <strain evidence="3 5">VPI DR56BR1116</strain>
    </source>
</reference>
<comment type="caution">
    <text evidence="3">The sequence shown here is derived from an EMBL/GenBank/DDBJ whole genome shotgun (WGS) entry which is preliminary data.</text>
</comment>
<protein>
    <recommendedName>
        <fullName evidence="1">ATP-dependent Clp protease adapter protein ClpS</fullName>
    </recommendedName>
</protein>
<dbReference type="Pfam" id="PF02617">
    <property type="entry name" value="ClpS"/>
    <property type="match status" value="1"/>
</dbReference>
<dbReference type="InterPro" id="IPR022935">
    <property type="entry name" value="ClpS"/>
</dbReference>
<dbReference type="SUPFAM" id="SSF54736">
    <property type="entry name" value="ClpS-like"/>
    <property type="match status" value="1"/>
</dbReference>
<dbReference type="EMBL" id="AVQI01000012">
    <property type="protein sequence ID" value="ERK04837.1"/>
    <property type="molecule type" value="Genomic_DNA"/>
</dbReference>
<dbReference type="GO" id="GO:0030163">
    <property type="term" value="P:protein catabolic process"/>
    <property type="evidence" value="ECO:0007669"/>
    <property type="project" value="InterPro"/>
</dbReference>
<dbReference type="EMBL" id="AUZJ01000034">
    <property type="protein sequence ID" value="ERF60775.1"/>
    <property type="molecule type" value="Genomic_DNA"/>
</dbReference>
<dbReference type="Proteomes" id="UP000016646">
    <property type="component" value="Unassembled WGS sequence"/>
</dbReference>